<dbReference type="EC" id="3.1.1.85" evidence="1"/>
<organism evidence="1 2">
    <name type="scientific">Novosphingobium marinum</name>
    <dbReference type="NCBI Taxonomy" id="1514948"/>
    <lineage>
        <taxon>Bacteria</taxon>
        <taxon>Pseudomonadati</taxon>
        <taxon>Pseudomonadota</taxon>
        <taxon>Alphaproteobacteria</taxon>
        <taxon>Sphingomonadales</taxon>
        <taxon>Sphingomonadaceae</taxon>
        <taxon>Novosphingobium</taxon>
    </lineage>
</organism>
<keyword evidence="1" id="KW-0378">Hydrolase</keyword>
<accession>A0A7Y9XY75</accession>
<dbReference type="Proteomes" id="UP000522081">
    <property type="component" value="Unassembled WGS sequence"/>
</dbReference>
<reference evidence="1 2" key="1">
    <citation type="submission" date="2020-07" db="EMBL/GenBank/DDBJ databases">
        <title>Genomic Encyclopedia of Type Strains, Phase IV (KMG-IV): sequencing the most valuable type-strain genomes for metagenomic binning, comparative biology and taxonomic classification.</title>
        <authorList>
            <person name="Goeker M."/>
        </authorList>
    </citation>
    <scope>NUCLEOTIDE SEQUENCE [LARGE SCALE GENOMIC DNA]</scope>
    <source>
        <strain evidence="1 2">DSM 29043</strain>
    </source>
</reference>
<keyword evidence="2" id="KW-1185">Reference proteome</keyword>
<evidence type="ECO:0000313" key="1">
    <source>
        <dbReference type="EMBL" id="NYH96806.1"/>
    </source>
</evidence>
<evidence type="ECO:0000313" key="2">
    <source>
        <dbReference type="Proteomes" id="UP000522081"/>
    </source>
</evidence>
<comment type="caution">
    <text evidence="1">The sequence shown here is derived from an EMBL/GenBank/DDBJ whole genome shotgun (WGS) entry which is preliminary data.</text>
</comment>
<proteinExistence type="predicted"/>
<sequence>MILLFHHGWAFDSAIWRDVIAALPGFDCRVVDRGYFGPAREPRVESACILVAHSFGTCRAIEAMPEGALGLVAINGFDRFASDGDGPGVPRRAFGRMIAQCRADPASFVGDFRKRSGSEGPMPEPVGDRLLADFIALRDADMRKTAQGLRIPVLALEGGRDPILSEAMREAALSGVPQIEKKVVPDAGHLLPVSDPLYCAGEIRNFANRMG</sequence>
<dbReference type="SUPFAM" id="SSF53474">
    <property type="entry name" value="alpha/beta-Hydrolases"/>
    <property type="match status" value="1"/>
</dbReference>
<dbReference type="Gene3D" id="3.40.50.1820">
    <property type="entry name" value="alpha/beta hydrolase"/>
    <property type="match status" value="1"/>
</dbReference>
<dbReference type="AlphaFoldDB" id="A0A7Y9XY75"/>
<dbReference type="EMBL" id="JACBZF010000007">
    <property type="protein sequence ID" value="NYH96806.1"/>
    <property type="molecule type" value="Genomic_DNA"/>
</dbReference>
<dbReference type="InterPro" id="IPR029058">
    <property type="entry name" value="AB_hydrolase_fold"/>
</dbReference>
<protein>
    <submittedName>
        <fullName evidence="1">Pimeloyl-[acyl-carrier protein] methyl ester esterase</fullName>
        <ecNumber evidence="1">3.1.1.85</ecNumber>
    </submittedName>
</protein>
<gene>
    <name evidence="1" type="ORF">FHS75_003157</name>
</gene>
<dbReference type="GO" id="GO:0090499">
    <property type="term" value="F:pimelyl-[acyl-carrier protein] methyl ester esterase activity"/>
    <property type="evidence" value="ECO:0007669"/>
    <property type="project" value="UniProtKB-EC"/>
</dbReference>
<dbReference type="RefSeq" id="WP_179408614.1">
    <property type="nucleotide sequence ID" value="NZ_BMGF01000008.1"/>
</dbReference>
<name>A0A7Y9XY75_9SPHN</name>